<feature type="region of interest" description="Disordered" evidence="1">
    <location>
        <begin position="135"/>
        <end position="156"/>
    </location>
</feature>
<evidence type="ECO:0000313" key="3">
    <source>
        <dbReference type="Proteomes" id="UP000269721"/>
    </source>
</evidence>
<evidence type="ECO:0000313" key="2">
    <source>
        <dbReference type="EMBL" id="RKO85078.1"/>
    </source>
</evidence>
<reference evidence="3" key="1">
    <citation type="journal article" date="2018" name="Nat. Microbiol.">
        <title>Leveraging single-cell genomics to expand the fungal tree of life.</title>
        <authorList>
            <person name="Ahrendt S.R."/>
            <person name="Quandt C.A."/>
            <person name="Ciobanu D."/>
            <person name="Clum A."/>
            <person name="Salamov A."/>
            <person name="Andreopoulos B."/>
            <person name="Cheng J.F."/>
            <person name="Woyke T."/>
            <person name="Pelin A."/>
            <person name="Henrissat B."/>
            <person name="Reynolds N.K."/>
            <person name="Benny G.L."/>
            <person name="Smith M.E."/>
            <person name="James T.Y."/>
            <person name="Grigoriev I.V."/>
        </authorList>
    </citation>
    <scope>NUCLEOTIDE SEQUENCE [LARGE SCALE GENOMIC DNA]</scope>
</reference>
<accession>A0A4P9W2Q0</accession>
<gene>
    <name evidence="2" type="ORF">BDK51DRAFT_38071</name>
</gene>
<organism evidence="2 3">
    <name type="scientific">Blyttiomyces helicus</name>
    <dbReference type="NCBI Taxonomy" id="388810"/>
    <lineage>
        <taxon>Eukaryota</taxon>
        <taxon>Fungi</taxon>
        <taxon>Fungi incertae sedis</taxon>
        <taxon>Chytridiomycota</taxon>
        <taxon>Chytridiomycota incertae sedis</taxon>
        <taxon>Chytridiomycetes</taxon>
        <taxon>Chytridiomycetes incertae sedis</taxon>
        <taxon>Blyttiomyces</taxon>
    </lineage>
</organism>
<name>A0A4P9W2Q0_9FUNG</name>
<dbReference type="Proteomes" id="UP000269721">
    <property type="component" value="Unassembled WGS sequence"/>
</dbReference>
<protein>
    <submittedName>
        <fullName evidence="2">Uncharacterized protein</fullName>
    </submittedName>
</protein>
<evidence type="ECO:0000256" key="1">
    <source>
        <dbReference type="SAM" id="MobiDB-lite"/>
    </source>
</evidence>
<dbReference type="EMBL" id="KZ999431">
    <property type="protein sequence ID" value="RKO85078.1"/>
    <property type="molecule type" value="Genomic_DNA"/>
</dbReference>
<dbReference type="AlphaFoldDB" id="A0A4P9W2Q0"/>
<proteinExistence type="predicted"/>
<keyword evidence="3" id="KW-1185">Reference proteome</keyword>
<sequence length="224" mass="24432">MDFRLYCPKVQALLAGLAPRVALFIPLVYSKVLNKSIEILMSLEETKGVVSERRPLTRVCVLVSDYAVPCRAVVFFTLQIQPSHFWCPNDASHFEIDDPISSIGAAAYLPSNLRLPRADVDVVVESSTPAWRGASVKPPTVSFSGGEPGRMKQNESDATAQLVLSVPHRSPPGCSTHSPLASTLSSTRRPWQNAPVVEDLLMVSDDEYEVDNEDINPQTTPSGA</sequence>